<organism evidence="2 3">
    <name type="scientific">Syntrophotalea acetylenica</name>
    <name type="common">Pelobacter acetylenicus</name>
    <dbReference type="NCBI Taxonomy" id="29542"/>
    <lineage>
        <taxon>Bacteria</taxon>
        <taxon>Pseudomonadati</taxon>
        <taxon>Thermodesulfobacteriota</taxon>
        <taxon>Desulfuromonadia</taxon>
        <taxon>Desulfuromonadales</taxon>
        <taxon>Syntrophotaleaceae</taxon>
        <taxon>Syntrophotalea</taxon>
    </lineage>
</organism>
<feature type="compositionally biased region" description="Polar residues" evidence="1">
    <location>
        <begin position="131"/>
        <end position="145"/>
    </location>
</feature>
<dbReference type="KEGG" id="pace:A6070_11435"/>
<accession>A0A1L3GDP9</accession>
<dbReference type="AlphaFoldDB" id="A0A1L3GDP9"/>
<evidence type="ECO:0000256" key="1">
    <source>
        <dbReference type="SAM" id="MobiDB-lite"/>
    </source>
</evidence>
<dbReference type="EMBL" id="CP015518">
    <property type="protein sequence ID" value="APG24076.1"/>
    <property type="molecule type" value="Genomic_DNA"/>
</dbReference>
<keyword evidence="3" id="KW-1185">Reference proteome</keyword>
<sequence length="304" mass="32758">MSLQRPSSRRGSSEATRIFTASDIDDWMAAHTVRCERLGSRIEPGFCKSYRQDRIACHGCLQAAEMDRLAQGHKEIIKEEVDVGTGETKACLECRATGKRIIGRGLCGACYSRLRASGGLDAKYPKGGRATASNPETGVTPSPTVETDEEVEQPTAGQPVATIATRYDDCPGITAAREWAESRLCPEEGADPSPTVGTEETVAPPTTPRPVKVEGPLSDSQQGVSAFDQFVSNAIASIQNRLSGVTPEDVLIDGLDFVHVRFLPGDADLLAFLQGWAREERRTVEQQILAILDNAKAAADKETI</sequence>
<feature type="region of interest" description="Disordered" evidence="1">
    <location>
        <begin position="186"/>
        <end position="220"/>
    </location>
</feature>
<reference evidence="2 3" key="1">
    <citation type="journal article" date="2017" name="Genome Announc.">
        <title>Complete Genome Sequences of Two Acetylene-Fermenting Pelobacter acetylenicus Strains.</title>
        <authorList>
            <person name="Sutton J.M."/>
            <person name="Baesman S.M."/>
            <person name="Fierst J.L."/>
            <person name="Poret-Peterson A.T."/>
            <person name="Oremland R.S."/>
            <person name="Dunlap D.S."/>
            <person name="Akob D.M."/>
        </authorList>
    </citation>
    <scope>NUCLEOTIDE SEQUENCE [LARGE SCALE GENOMIC DNA]</scope>
    <source>
        <strain evidence="2 3">DSM 3247</strain>
    </source>
</reference>
<gene>
    <name evidence="2" type="ORF">A7E75_02810</name>
</gene>
<dbReference type="RefSeq" id="WP_072285893.1">
    <property type="nucleotide sequence ID" value="NZ_CP015455.1"/>
</dbReference>
<dbReference type="KEGG" id="pace:A6070_14860"/>
<name>A0A1L3GDP9_SYNAC</name>
<feature type="region of interest" description="Disordered" evidence="1">
    <location>
        <begin position="124"/>
        <end position="156"/>
    </location>
</feature>
<evidence type="ECO:0000313" key="2">
    <source>
        <dbReference type="EMBL" id="APG24076.1"/>
    </source>
</evidence>
<protein>
    <submittedName>
        <fullName evidence="2">Uncharacterized protein</fullName>
    </submittedName>
</protein>
<dbReference type="Proteomes" id="UP000182264">
    <property type="component" value="Chromosome"/>
</dbReference>
<evidence type="ECO:0000313" key="3">
    <source>
        <dbReference type="Proteomes" id="UP000182264"/>
    </source>
</evidence>
<proteinExistence type="predicted"/>